<sequence>MKNILTLTLTLAMTVSVLADSLWKDGSSRGPVLDKTAHAIGDILFVSISES</sequence>
<proteinExistence type="predicted"/>
<accession>A0A382FSS3</accession>
<name>A0A382FSS3_9ZZZZ</name>
<evidence type="ECO:0000313" key="1">
    <source>
        <dbReference type="EMBL" id="SVB66128.1"/>
    </source>
</evidence>
<organism evidence="1">
    <name type="scientific">marine metagenome</name>
    <dbReference type="NCBI Taxonomy" id="408172"/>
    <lineage>
        <taxon>unclassified sequences</taxon>
        <taxon>metagenomes</taxon>
        <taxon>ecological metagenomes</taxon>
    </lineage>
</organism>
<reference evidence="1" key="1">
    <citation type="submission" date="2018-05" db="EMBL/GenBank/DDBJ databases">
        <authorList>
            <person name="Lanie J.A."/>
            <person name="Ng W.-L."/>
            <person name="Kazmierczak K.M."/>
            <person name="Andrzejewski T.M."/>
            <person name="Davidsen T.M."/>
            <person name="Wayne K.J."/>
            <person name="Tettelin H."/>
            <person name="Glass J.I."/>
            <person name="Rusch D."/>
            <person name="Podicherti R."/>
            <person name="Tsui H.-C.T."/>
            <person name="Winkler M.E."/>
        </authorList>
    </citation>
    <scope>NUCLEOTIDE SEQUENCE</scope>
</reference>
<gene>
    <name evidence="1" type="ORF">METZ01_LOCUS218982</name>
</gene>
<dbReference type="EMBL" id="UINC01051685">
    <property type="protein sequence ID" value="SVB66128.1"/>
    <property type="molecule type" value="Genomic_DNA"/>
</dbReference>
<feature type="non-terminal residue" evidence="1">
    <location>
        <position position="51"/>
    </location>
</feature>
<protein>
    <submittedName>
        <fullName evidence="1">Uncharacterized protein</fullName>
    </submittedName>
</protein>
<dbReference type="AlphaFoldDB" id="A0A382FSS3"/>